<dbReference type="KEGG" id="huw:FPZ11_14445"/>
<proteinExistence type="predicted"/>
<accession>A0A5B8M732</accession>
<sequence>MQLDDIQWRPVGGYEGLYEVSNDGRVRRPLDHPKRPGFVLSPAVMRSGHRRVRLLRDGVPTSYLVHRIEAIAFLGEPEPGQYACHNDGNPANNSIENIRWDSPSGNARDMLLHGTHPQAFKTHCPRGHEYTEENTKHTAKGRSCMQCHSDLWSRRSERSAA</sequence>
<evidence type="ECO:0000313" key="3">
    <source>
        <dbReference type="EMBL" id="QDZ15804.1"/>
    </source>
</evidence>
<keyword evidence="4" id="KW-1185">Reference proteome</keyword>
<feature type="domain" description="HNH nuclease" evidence="2">
    <location>
        <begin position="63"/>
        <end position="108"/>
    </location>
</feature>
<evidence type="ECO:0000313" key="4">
    <source>
        <dbReference type="Proteomes" id="UP000320216"/>
    </source>
</evidence>
<protein>
    <recommendedName>
        <fullName evidence="5">HNH endonuclease</fullName>
    </recommendedName>
</protein>
<evidence type="ECO:0000259" key="2">
    <source>
        <dbReference type="Pfam" id="PF13392"/>
    </source>
</evidence>
<dbReference type="Pfam" id="PF13392">
    <property type="entry name" value="HNH_3"/>
    <property type="match status" value="1"/>
</dbReference>
<dbReference type="SUPFAM" id="SSF54060">
    <property type="entry name" value="His-Me finger endonucleases"/>
    <property type="match status" value="1"/>
</dbReference>
<feature type="domain" description="NUMOD4" evidence="1">
    <location>
        <begin position="7"/>
        <end position="53"/>
    </location>
</feature>
<dbReference type="RefSeq" id="WP_146321838.1">
    <property type="nucleotide sequence ID" value="NZ_CP042305.1"/>
</dbReference>
<evidence type="ECO:0008006" key="5">
    <source>
        <dbReference type="Google" id="ProtNLM"/>
    </source>
</evidence>
<organism evidence="3 4">
    <name type="scientific">Humibacter ginsenosidimutans</name>
    <dbReference type="NCBI Taxonomy" id="2599293"/>
    <lineage>
        <taxon>Bacteria</taxon>
        <taxon>Bacillati</taxon>
        <taxon>Actinomycetota</taxon>
        <taxon>Actinomycetes</taxon>
        <taxon>Micrococcales</taxon>
        <taxon>Microbacteriaceae</taxon>
        <taxon>Humibacter</taxon>
    </lineage>
</organism>
<dbReference type="AlphaFoldDB" id="A0A5B8M732"/>
<dbReference type="InterPro" id="IPR010902">
    <property type="entry name" value="NUMOD4"/>
</dbReference>
<dbReference type="Gene3D" id="3.90.75.20">
    <property type="match status" value="1"/>
</dbReference>
<gene>
    <name evidence="3" type="ORF">FPZ11_14445</name>
</gene>
<dbReference type="InterPro" id="IPR044925">
    <property type="entry name" value="His-Me_finger_sf"/>
</dbReference>
<dbReference type="EMBL" id="CP042305">
    <property type="protein sequence ID" value="QDZ15804.1"/>
    <property type="molecule type" value="Genomic_DNA"/>
</dbReference>
<reference evidence="3 4" key="1">
    <citation type="submission" date="2019-07" db="EMBL/GenBank/DDBJ databases">
        <title>Full genome sequence of Humibacter sp. WJ7-1.</title>
        <authorList>
            <person name="Im W.-T."/>
        </authorList>
    </citation>
    <scope>NUCLEOTIDE SEQUENCE [LARGE SCALE GENOMIC DNA]</scope>
    <source>
        <strain evidence="3 4">WJ7-1</strain>
    </source>
</reference>
<dbReference type="OrthoDB" id="6631788at2"/>
<name>A0A5B8M732_9MICO</name>
<dbReference type="Proteomes" id="UP000320216">
    <property type="component" value="Chromosome"/>
</dbReference>
<dbReference type="InterPro" id="IPR003615">
    <property type="entry name" value="HNH_nuc"/>
</dbReference>
<dbReference type="GO" id="GO:0016788">
    <property type="term" value="F:hydrolase activity, acting on ester bonds"/>
    <property type="evidence" value="ECO:0007669"/>
    <property type="project" value="InterPro"/>
</dbReference>
<evidence type="ECO:0000259" key="1">
    <source>
        <dbReference type="Pfam" id="PF07463"/>
    </source>
</evidence>
<dbReference type="Pfam" id="PF07463">
    <property type="entry name" value="NUMOD4"/>
    <property type="match status" value="1"/>
</dbReference>